<gene>
    <name evidence="2" type="ORF">ABV298_24395</name>
</gene>
<reference evidence="2" key="1">
    <citation type="submission" date="2024-06" db="EMBL/GenBank/DDBJ databases">
        <title>Sequencing and assembly of the genome of Dyadobacter sp. strain 676, a symbiont of Cyamopsis tetragonoloba.</title>
        <authorList>
            <person name="Guro P."/>
            <person name="Sazanova A."/>
            <person name="Kuznetsova I."/>
            <person name="Belimov A."/>
            <person name="Safronova V."/>
        </authorList>
    </citation>
    <scope>NUCLEOTIDE SEQUENCE</scope>
    <source>
        <strain evidence="2">676</strain>
    </source>
</reference>
<organism evidence="2">
    <name type="scientific">Dyadobacter sp. 676</name>
    <dbReference type="NCBI Taxonomy" id="3088362"/>
    <lineage>
        <taxon>Bacteria</taxon>
        <taxon>Pseudomonadati</taxon>
        <taxon>Bacteroidota</taxon>
        <taxon>Cytophagia</taxon>
        <taxon>Cytophagales</taxon>
        <taxon>Spirosomataceae</taxon>
        <taxon>Dyadobacter</taxon>
    </lineage>
</organism>
<accession>A0AAU8FGQ3</accession>
<evidence type="ECO:0000313" key="2">
    <source>
        <dbReference type="EMBL" id="XCH23430.1"/>
    </source>
</evidence>
<sequence>MGPVMINESTGLLSWSTSDEVNSDRFEVQRSRDGKNWLLIGNVASRGERNSVQHYEFIDLAPMEAENFYRLKMIDKDGSFTYSAIHHFEFRRTELSIAYPNPALGRIFIRNSSQMHKAVVFDIYGRLVIQANRLSEPLDVRRLSPGLYLLYVDYINGERHTQRIWVGSK</sequence>
<dbReference type="AlphaFoldDB" id="A0AAU8FGQ3"/>
<evidence type="ECO:0000259" key="1">
    <source>
        <dbReference type="Pfam" id="PF18962"/>
    </source>
</evidence>
<protein>
    <submittedName>
        <fullName evidence="2">T9SS type A sorting domain-containing protein</fullName>
    </submittedName>
</protein>
<dbReference type="EMBL" id="CP159289">
    <property type="protein sequence ID" value="XCH23430.1"/>
    <property type="molecule type" value="Genomic_DNA"/>
</dbReference>
<dbReference type="RefSeq" id="WP_353718756.1">
    <property type="nucleotide sequence ID" value="NZ_CP159289.1"/>
</dbReference>
<dbReference type="InterPro" id="IPR026444">
    <property type="entry name" value="Secre_tail"/>
</dbReference>
<name>A0AAU8FGQ3_9BACT</name>
<dbReference type="NCBIfam" id="TIGR04183">
    <property type="entry name" value="Por_Secre_tail"/>
    <property type="match status" value="1"/>
</dbReference>
<feature type="domain" description="Secretion system C-terminal sorting" evidence="1">
    <location>
        <begin position="99"/>
        <end position="160"/>
    </location>
</feature>
<proteinExistence type="predicted"/>
<dbReference type="Pfam" id="PF18962">
    <property type="entry name" value="Por_Secre_tail"/>
    <property type="match status" value="1"/>
</dbReference>